<feature type="region of interest" description="Disordered" evidence="4">
    <location>
        <begin position="618"/>
        <end position="683"/>
    </location>
</feature>
<dbReference type="PANTHER" id="PTHR24113">
    <property type="entry name" value="RAN GTPASE-ACTIVATING PROTEIN 1"/>
    <property type="match status" value="1"/>
</dbReference>
<sequence>MSVQSREQLNDGHDSSGERHAEEENLEDTAGDTHSQLQNSDQTPAHQLLKRRPPPPQRGILKPPPPPSKPTFGNRLRDIVGGAVNTTAKLFDGPDDTAGARSSGREAEAAPPTASSSRMSAGVEGSQASQRGGLSSFGGRLALGFNRFVQPQSQQTLTPNFLSVSRQTSPSSRSAVLSEMSPASVIDDEGGKPLKKAAFVLPSLSITYPISSSCEPWSQKVVEDRQRVEDTHRQLLSTSVGPEYWTPQRLISLYETACRGREEKPRIGILRALESMPPAPKPRILHLILQPVTPHSIGHPFEAPQQRLEIPLTRFSALALSDVLSLHIGLTSLALEEGAIESEDALKAILHGLLVSGGLTALSLKGCRKVKSGGWRMVAVFLRKAHTLKSLDLSETTWDKKSIEYLCRSLSLSSVSCGTSPQAPDSRPISPLHFHHRTASPSPTKHQLEPDSSLDSKNSQSEIEGISQHDIDPKQDKTVQDVLSKDVNDAHFKESERDPYGFFIPSAPLLKPLSPVSPQHTHLFTLRLDACGLGTKLPLLETLAHAVRSSNLRNLSLRKNKIGVAGGVAVALILRDWPDGAMSQLRSLIGLEGLNGMSASSSDTLSYLSNTSGVIGASTTGEKSQYAPKVKESHTVNSTSNTAPASNVSLSKTSTQLKEFQAEKDLPPTPASTVLESGSTPKMTQAGATSMALAKSVKALEGVERIGKLVTLDLKGNELKTGVSYIAQVLKRNRTLKILNLCSNSIPSSSLTLLAESLKYNTTLETLDLSQNPCVTPSSVLSLRVPLSINKSLKRLFLRETGVNDEGAVGLAECLDGSQSLLHLDLTENSIGRAGILALSKSLTKNTTLRCLDLSQSARISLHLTDLLHEILHYCIRNTELAASLAQQTGTSNSENTRLAEIWKPIKQSLLVKDLKKVEEQKKEKERERVIKSPEGRARKYVYTLSVERVIEESVRVSNLLQDWFNVREVWTSAGENKNDIAEKLDRLYLTCTDFATLYHHGRVLNERLMEIIQGTSETEKMEELLELNDVLRSRVEFGETFDPPKRRVRRVLLPSEIVPTLSSSSLEEPRQHLSPSPSYSGSPRTSYQSAYNHAKVSSLEISSPNFSIGDSDNDSDAEELDVGSLARRSHSTRATSVSAFSIDEIATDMTKKGPKNDEPDSALPDESMQREIERGLMEAQENMKFPPVSSLTLDAQNLSQVQETTGKELISPVEKTSRMWLEEEGEIFRKGVKLGVVDDLEHEVGKAGEGVSGEELKQEILKTPVRRVIRIEISMDTEILSKLYHTEDD</sequence>
<dbReference type="Proteomes" id="UP000094043">
    <property type="component" value="Chromosome 5"/>
</dbReference>
<feature type="compositionally biased region" description="Polar residues" evidence="4">
    <location>
        <begin position="32"/>
        <end position="45"/>
    </location>
</feature>
<dbReference type="SMART" id="SM00368">
    <property type="entry name" value="LRR_RI"/>
    <property type="match status" value="6"/>
</dbReference>
<evidence type="ECO:0008006" key="7">
    <source>
        <dbReference type="Google" id="ProtNLM"/>
    </source>
</evidence>
<gene>
    <name evidence="5" type="ORF">L203_104173</name>
</gene>
<evidence type="ECO:0000256" key="2">
    <source>
        <dbReference type="ARBA" id="ARBA00022614"/>
    </source>
</evidence>
<feature type="region of interest" description="Disordered" evidence="4">
    <location>
        <begin position="1"/>
        <end position="133"/>
    </location>
</feature>
<keyword evidence="6" id="KW-1185">Reference proteome</keyword>
<dbReference type="SUPFAM" id="SSF52047">
    <property type="entry name" value="RNI-like"/>
    <property type="match status" value="1"/>
</dbReference>
<protein>
    <recommendedName>
        <fullName evidence="7">RNI-like protein</fullName>
    </recommendedName>
</protein>
<dbReference type="GO" id="GO:0031267">
    <property type="term" value="F:small GTPase binding"/>
    <property type="evidence" value="ECO:0007669"/>
    <property type="project" value="TreeGrafter"/>
</dbReference>
<organism evidence="5 6">
    <name type="scientific">Cryptococcus depauperatus CBS 7841</name>
    <dbReference type="NCBI Taxonomy" id="1295531"/>
    <lineage>
        <taxon>Eukaryota</taxon>
        <taxon>Fungi</taxon>
        <taxon>Dikarya</taxon>
        <taxon>Basidiomycota</taxon>
        <taxon>Agaricomycotina</taxon>
        <taxon>Tremellomycetes</taxon>
        <taxon>Tremellales</taxon>
        <taxon>Cryptococcaceae</taxon>
        <taxon>Cryptococcus</taxon>
    </lineage>
</organism>
<proteinExistence type="predicted"/>
<dbReference type="GO" id="GO:0005634">
    <property type="term" value="C:nucleus"/>
    <property type="evidence" value="ECO:0007669"/>
    <property type="project" value="TreeGrafter"/>
</dbReference>
<evidence type="ECO:0000256" key="3">
    <source>
        <dbReference type="ARBA" id="ARBA00022737"/>
    </source>
</evidence>
<name>A0AAJ8JV15_9TREE</name>
<dbReference type="GO" id="GO:0006913">
    <property type="term" value="P:nucleocytoplasmic transport"/>
    <property type="evidence" value="ECO:0007669"/>
    <property type="project" value="TreeGrafter"/>
</dbReference>
<dbReference type="InterPro" id="IPR027038">
    <property type="entry name" value="RanGap"/>
</dbReference>
<dbReference type="GeneID" id="91088383"/>
<evidence type="ECO:0000313" key="5">
    <source>
        <dbReference type="EMBL" id="WVN88958.1"/>
    </source>
</evidence>
<reference evidence="5" key="1">
    <citation type="submission" date="2016-06" db="EMBL/GenBank/DDBJ databases">
        <authorList>
            <person name="Cuomo C."/>
            <person name="Litvintseva A."/>
            <person name="Heitman J."/>
            <person name="Chen Y."/>
            <person name="Sun S."/>
            <person name="Springer D."/>
            <person name="Dromer F."/>
            <person name="Young S."/>
            <person name="Zeng Q."/>
            <person name="Chapman S."/>
            <person name="Gujja S."/>
            <person name="Saif S."/>
            <person name="Birren B."/>
        </authorList>
    </citation>
    <scope>NUCLEOTIDE SEQUENCE</scope>
    <source>
        <strain evidence="5">CBS 7841</strain>
    </source>
</reference>
<keyword evidence="2" id="KW-0433">Leucine-rich repeat</keyword>
<feature type="compositionally biased region" description="Polar residues" evidence="4">
    <location>
        <begin position="635"/>
        <end position="658"/>
    </location>
</feature>
<feature type="compositionally biased region" description="Basic and acidic residues" evidence="4">
    <location>
        <begin position="1150"/>
        <end position="1159"/>
    </location>
</feature>
<evidence type="ECO:0000313" key="6">
    <source>
        <dbReference type="Proteomes" id="UP000094043"/>
    </source>
</evidence>
<feature type="region of interest" description="Disordered" evidence="4">
    <location>
        <begin position="418"/>
        <end position="477"/>
    </location>
</feature>
<dbReference type="Gene3D" id="3.80.10.10">
    <property type="entry name" value="Ribonuclease Inhibitor"/>
    <property type="match status" value="3"/>
</dbReference>
<feature type="compositionally biased region" description="Pro residues" evidence="4">
    <location>
        <begin position="54"/>
        <end position="69"/>
    </location>
</feature>
<dbReference type="PANTHER" id="PTHR24113:SF12">
    <property type="entry name" value="RAN GTPASE-ACTIVATING PROTEIN 1"/>
    <property type="match status" value="1"/>
</dbReference>
<dbReference type="InterPro" id="IPR001611">
    <property type="entry name" value="Leu-rich_rpt"/>
</dbReference>
<dbReference type="GO" id="GO:0005096">
    <property type="term" value="F:GTPase activator activity"/>
    <property type="evidence" value="ECO:0007669"/>
    <property type="project" value="UniProtKB-KW"/>
</dbReference>
<feature type="compositionally biased region" description="Basic and acidic residues" evidence="4">
    <location>
        <begin position="467"/>
        <end position="477"/>
    </location>
</feature>
<dbReference type="GO" id="GO:0048471">
    <property type="term" value="C:perinuclear region of cytoplasm"/>
    <property type="evidence" value="ECO:0007669"/>
    <property type="project" value="TreeGrafter"/>
</dbReference>
<dbReference type="EMBL" id="CP143788">
    <property type="protein sequence ID" value="WVN88958.1"/>
    <property type="molecule type" value="Genomic_DNA"/>
</dbReference>
<reference evidence="5" key="2">
    <citation type="journal article" date="2022" name="Elife">
        <title>Obligate sexual reproduction of a homothallic fungus closely related to the Cryptococcus pathogenic species complex.</title>
        <authorList>
            <person name="Passer A.R."/>
            <person name="Clancey S.A."/>
            <person name="Shea T."/>
            <person name="David-Palma M."/>
            <person name="Averette A.F."/>
            <person name="Boekhout T."/>
            <person name="Porcel B.M."/>
            <person name="Nowrousian M."/>
            <person name="Cuomo C.A."/>
            <person name="Sun S."/>
            <person name="Heitman J."/>
            <person name="Coelho M.A."/>
        </authorList>
    </citation>
    <scope>NUCLEOTIDE SEQUENCE</scope>
    <source>
        <strain evidence="5">CBS 7841</strain>
    </source>
</reference>
<reference evidence="5" key="3">
    <citation type="submission" date="2024-01" db="EMBL/GenBank/DDBJ databases">
        <authorList>
            <person name="Coelho M.A."/>
            <person name="David-Palma M."/>
            <person name="Shea T."/>
            <person name="Sun S."/>
            <person name="Cuomo C.A."/>
            <person name="Heitman J."/>
        </authorList>
    </citation>
    <scope>NUCLEOTIDE SEQUENCE</scope>
    <source>
        <strain evidence="5">CBS 7841</strain>
    </source>
</reference>
<feature type="compositionally biased region" description="Polar residues" evidence="4">
    <location>
        <begin position="671"/>
        <end position="683"/>
    </location>
</feature>
<feature type="compositionally biased region" description="Polar residues" evidence="4">
    <location>
        <begin position="1074"/>
        <end position="1088"/>
    </location>
</feature>
<feature type="compositionally biased region" description="Basic and acidic residues" evidence="4">
    <location>
        <begin position="8"/>
        <end position="23"/>
    </location>
</feature>
<evidence type="ECO:0000256" key="1">
    <source>
        <dbReference type="ARBA" id="ARBA00022468"/>
    </source>
</evidence>
<feature type="region of interest" description="Disordered" evidence="4">
    <location>
        <begin position="1146"/>
        <end position="1167"/>
    </location>
</feature>
<keyword evidence="3" id="KW-0677">Repeat</keyword>
<dbReference type="KEGG" id="cdep:91088383"/>
<dbReference type="Pfam" id="PF13516">
    <property type="entry name" value="LRR_6"/>
    <property type="match status" value="3"/>
</dbReference>
<accession>A0AAJ8JV15</accession>
<dbReference type="RefSeq" id="XP_066069658.1">
    <property type="nucleotide sequence ID" value="XM_066213561.1"/>
</dbReference>
<dbReference type="InterPro" id="IPR032675">
    <property type="entry name" value="LRR_dom_sf"/>
</dbReference>
<feature type="compositionally biased region" description="Polar residues" evidence="4">
    <location>
        <begin position="453"/>
        <end position="462"/>
    </location>
</feature>
<keyword evidence="1" id="KW-0343">GTPase activation</keyword>
<dbReference type="GO" id="GO:0005829">
    <property type="term" value="C:cytosol"/>
    <property type="evidence" value="ECO:0007669"/>
    <property type="project" value="TreeGrafter"/>
</dbReference>
<evidence type="ECO:0000256" key="4">
    <source>
        <dbReference type="SAM" id="MobiDB-lite"/>
    </source>
</evidence>
<feature type="region of interest" description="Disordered" evidence="4">
    <location>
        <begin position="1062"/>
        <end position="1088"/>
    </location>
</feature>